<dbReference type="EMBL" id="FUEG01000002">
    <property type="protein sequence ID" value="SJK99511.1"/>
    <property type="molecule type" value="Genomic_DNA"/>
</dbReference>
<protein>
    <submittedName>
        <fullName evidence="2">Uncharacterized protein</fullName>
    </submittedName>
</protein>
<reference evidence="3" key="1">
    <citation type="journal article" date="2017" name="Nat. Ecol. Evol.">
        <title>Genome expansion and lineage-specific genetic innovations in the forest pathogenic fungi Armillaria.</title>
        <authorList>
            <person name="Sipos G."/>
            <person name="Prasanna A.N."/>
            <person name="Walter M.C."/>
            <person name="O'Connor E."/>
            <person name="Balint B."/>
            <person name="Krizsan K."/>
            <person name="Kiss B."/>
            <person name="Hess J."/>
            <person name="Varga T."/>
            <person name="Slot J."/>
            <person name="Riley R."/>
            <person name="Boka B."/>
            <person name="Rigling D."/>
            <person name="Barry K."/>
            <person name="Lee J."/>
            <person name="Mihaltcheva S."/>
            <person name="LaButti K."/>
            <person name="Lipzen A."/>
            <person name="Waldron R."/>
            <person name="Moloney N.M."/>
            <person name="Sperisen C."/>
            <person name="Kredics L."/>
            <person name="Vagvoelgyi C."/>
            <person name="Patrignani A."/>
            <person name="Fitzpatrick D."/>
            <person name="Nagy I."/>
            <person name="Doyle S."/>
            <person name="Anderson J.B."/>
            <person name="Grigoriev I.V."/>
            <person name="Gueldener U."/>
            <person name="Muensterkoetter M."/>
            <person name="Nagy L.G."/>
        </authorList>
    </citation>
    <scope>NUCLEOTIDE SEQUENCE [LARGE SCALE GENOMIC DNA]</scope>
    <source>
        <strain evidence="3">C18/9</strain>
    </source>
</reference>
<feature type="region of interest" description="Disordered" evidence="1">
    <location>
        <begin position="25"/>
        <end position="44"/>
    </location>
</feature>
<organism evidence="2 3">
    <name type="scientific">Armillaria ostoyae</name>
    <name type="common">Armillaria root rot fungus</name>
    <dbReference type="NCBI Taxonomy" id="47428"/>
    <lineage>
        <taxon>Eukaryota</taxon>
        <taxon>Fungi</taxon>
        <taxon>Dikarya</taxon>
        <taxon>Basidiomycota</taxon>
        <taxon>Agaricomycotina</taxon>
        <taxon>Agaricomycetes</taxon>
        <taxon>Agaricomycetidae</taxon>
        <taxon>Agaricales</taxon>
        <taxon>Marasmiineae</taxon>
        <taxon>Physalacriaceae</taxon>
        <taxon>Armillaria</taxon>
    </lineage>
</organism>
<feature type="compositionally biased region" description="Basic residues" evidence="1">
    <location>
        <begin position="25"/>
        <end position="37"/>
    </location>
</feature>
<evidence type="ECO:0000313" key="2">
    <source>
        <dbReference type="EMBL" id="SJK99511.1"/>
    </source>
</evidence>
<proteinExistence type="predicted"/>
<accession>A0A284QSY9</accession>
<gene>
    <name evidence="2" type="ORF">ARMOST_02816</name>
</gene>
<name>A0A284QSY9_ARMOS</name>
<keyword evidence="3" id="KW-1185">Reference proteome</keyword>
<dbReference type="AlphaFoldDB" id="A0A284QSY9"/>
<sequence>MKICPRRGLRYQVVQTFVMALRQGRRRPHGTTVRRRKTADQRRRSSRFLECYAWHGPRHDSDDQQSTLKSPAASRCPLGGSSRNFSLLICVRHDRQSNRSDWRHTLSSIDYASSGCRSLRCTRVSLILRRVLYRYLSIQIPERAGRYQSDDQYCNNYANTPGQDGCYCRNYLPDGLSFGIVNTCTKLRKRASTLSMPRTPDDRPVQPAVPQYLVSTYSRLPGTCNLLPLLASPSHLALLRNPKSTSSSSSNSATPSPSSSSTASSTFPYAHLLAERHPRYQSLQFTPLSRSAAEAKAYTP</sequence>
<dbReference type="Proteomes" id="UP000219338">
    <property type="component" value="Unassembled WGS sequence"/>
</dbReference>
<feature type="region of interest" description="Disordered" evidence="1">
    <location>
        <begin position="240"/>
        <end position="265"/>
    </location>
</feature>
<evidence type="ECO:0000313" key="3">
    <source>
        <dbReference type="Proteomes" id="UP000219338"/>
    </source>
</evidence>
<evidence type="ECO:0000256" key="1">
    <source>
        <dbReference type="SAM" id="MobiDB-lite"/>
    </source>
</evidence>